<dbReference type="EMBL" id="JBIGHZ010000004">
    <property type="protein sequence ID" value="MFG6448878.1"/>
    <property type="molecule type" value="Genomic_DNA"/>
</dbReference>
<feature type="transmembrane region" description="Helical" evidence="1">
    <location>
        <begin position="12"/>
        <end position="30"/>
    </location>
</feature>
<keyword evidence="1" id="KW-0472">Membrane</keyword>
<proteinExistence type="predicted"/>
<evidence type="ECO:0000313" key="2">
    <source>
        <dbReference type="EMBL" id="MFG6448878.1"/>
    </source>
</evidence>
<dbReference type="RefSeq" id="WP_394461534.1">
    <property type="nucleotide sequence ID" value="NZ_JBIGHZ010000004.1"/>
</dbReference>
<dbReference type="Proteomes" id="UP001606099">
    <property type="component" value="Unassembled WGS sequence"/>
</dbReference>
<evidence type="ECO:0000256" key="1">
    <source>
        <dbReference type="SAM" id="Phobius"/>
    </source>
</evidence>
<keyword evidence="3" id="KW-1185">Reference proteome</keyword>
<feature type="transmembrane region" description="Helical" evidence="1">
    <location>
        <begin position="36"/>
        <end position="60"/>
    </location>
</feature>
<organism evidence="2 3">
    <name type="scientific">Roseateles rivi</name>
    <dbReference type="NCBI Taxonomy" id="3299028"/>
    <lineage>
        <taxon>Bacteria</taxon>
        <taxon>Pseudomonadati</taxon>
        <taxon>Pseudomonadota</taxon>
        <taxon>Betaproteobacteria</taxon>
        <taxon>Burkholderiales</taxon>
        <taxon>Sphaerotilaceae</taxon>
        <taxon>Roseateles</taxon>
    </lineage>
</organism>
<sequence>MLSLSGWAVKGGLALATTVGLLALATNALFPHWSAVLMVGVVLGGVLVLAGLGAAAWLLLASMEQWSLQRQQPKGEDWQLYPAGQNLDAAAPAAPVAPAQPH</sequence>
<accession>A0ABW7FX56</accession>
<keyword evidence="1" id="KW-1133">Transmembrane helix</keyword>
<reference evidence="2 3" key="1">
    <citation type="submission" date="2024-08" db="EMBL/GenBank/DDBJ databases">
        <authorList>
            <person name="Lu H."/>
        </authorList>
    </citation>
    <scope>NUCLEOTIDE SEQUENCE [LARGE SCALE GENOMIC DNA]</scope>
    <source>
        <strain evidence="2 3">BYS180W</strain>
    </source>
</reference>
<comment type="caution">
    <text evidence="2">The sequence shown here is derived from an EMBL/GenBank/DDBJ whole genome shotgun (WGS) entry which is preliminary data.</text>
</comment>
<evidence type="ECO:0000313" key="3">
    <source>
        <dbReference type="Proteomes" id="UP001606099"/>
    </source>
</evidence>
<protein>
    <submittedName>
        <fullName evidence="2">Uncharacterized protein</fullName>
    </submittedName>
</protein>
<keyword evidence="1" id="KW-0812">Transmembrane</keyword>
<gene>
    <name evidence="2" type="ORF">ACG0Z6_11600</name>
</gene>
<name>A0ABW7FX56_9BURK</name>